<evidence type="ECO:0000256" key="1">
    <source>
        <dbReference type="ARBA" id="ARBA00022603"/>
    </source>
</evidence>
<dbReference type="Pfam" id="PF01234">
    <property type="entry name" value="NNMT_PNMT_TEMT"/>
    <property type="match status" value="1"/>
</dbReference>
<keyword evidence="5" id="KW-1185">Reference proteome</keyword>
<name>A0A7Y9EJE7_9ACTN</name>
<dbReference type="PANTHER" id="PTHR10867">
    <property type="entry name" value="NNMT/PNMT/TEMT FAMILY MEMBER"/>
    <property type="match status" value="1"/>
</dbReference>
<dbReference type="PANTHER" id="PTHR10867:SF17">
    <property type="entry name" value="NICOTINAMIDE N-METHYLTRANSFERASE"/>
    <property type="match status" value="1"/>
</dbReference>
<gene>
    <name evidence="4" type="ORF">BJY14_004614</name>
</gene>
<dbReference type="InterPro" id="IPR000940">
    <property type="entry name" value="NNMT_TEMT_trans"/>
</dbReference>
<dbReference type="AlphaFoldDB" id="A0A7Y9EJE7"/>
<dbReference type="GO" id="GO:0032259">
    <property type="term" value="P:methylation"/>
    <property type="evidence" value="ECO:0007669"/>
    <property type="project" value="UniProtKB-KW"/>
</dbReference>
<dbReference type="RefSeq" id="WP_179845509.1">
    <property type="nucleotide sequence ID" value="NZ_JACCBA010000001.1"/>
</dbReference>
<proteinExistence type="predicted"/>
<dbReference type="InterPro" id="IPR029063">
    <property type="entry name" value="SAM-dependent_MTases_sf"/>
</dbReference>
<protein>
    <recommendedName>
        <fullName evidence="6">Methyltransferase</fullName>
    </recommendedName>
</protein>
<evidence type="ECO:0000313" key="4">
    <source>
        <dbReference type="EMBL" id="NYD48631.1"/>
    </source>
</evidence>
<sequence length="266" mass="30292">MEVNSPGTRPGSNSEFPWDNFDPDTYHGNNYGKMLLPDRKILTRGVSWFNRVALWRYSEGMGQFAHGVDVGPGSNLYPTLSMLAYCRKITLIEYGAANVEYLRKEIQYLSDSWRPFWAVISRFAGGRDFEWARRTLRERVTVVQGNIFTDLPVGEFDIGTMHFVAESLTKEPKEVRYGVRNFTRSLRRKSPFAMANMAGSRGYWVGDVWFPAAPVTAEDVEWMLDLLALEKWVEEIAKDGPSVHLDAEGKPMDDYSGYLVSTGLSF</sequence>
<dbReference type="SUPFAM" id="SSF53335">
    <property type="entry name" value="S-adenosyl-L-methionine-dependent methyltransferases"/>
    <property type="match status" value="1"/>
</dbReference>
<accession>A0A7Y9EJE7</accession>
<keyword evidence="3" id="KW-0949">S-adenosyl-L-methionine</keyword>
<evidence type="ECO:0000256" key="2">
    <source>
        <dbReference type="ARBA" id="ARBA00022679"/>
    </source>
</evidence>
<dbReference type="EMBL" id="JACCBA010000001">
    <property type="protein sequence ID" value="NYD48631.1"/>
    <property type="molecule type" value="Genomic_DNA"/>
</dbReference>
<keyword evidence="2" id="KW-0808">Transferase</keyword>
<dbReference type="Gene3D" id="3.40.50.150">
    <property type="entry name" value="Vaccinia Virus protein VP39"/>
    <property type="match status" value="1"/>
</dbReference>
<evidence type="ECO:0000256" key="3">
    <source>
        <dbReference type="ARBA" id="ARBA00022691"/>
    </source>
</evidence>
<reference evidence="4 5" key="1">
    <citation type="submission" date="2020-07" db="EMBL/GenBank/DDBJ databases">
        <title>Sequencing the genomes of 1000 actinobacteria strains.</title>
        <authorList>
            <person name="Klenk H.-P."/>
        </authorList>
    </citation>
    <scope>NUCLEOTIDE SEQUENCE [LARGE SCALE GENOMIC DNA]</scope>
    <source>
        <strain evidence="4 5">DSM 40398</strain>
    </source>
</reference>
<dbReference type="PROSITE" id="PS51681">
    <property type="entry name" value="SAM_MT_NNMT_PNMT_TEMT"/>
    <property type="match status" value="1"/>
</dbReference>
<evidence type="ECO:0008006" key="6">
    <source>
        <dbReference type="Google" id="ProtNLM"/>
    </source>
</evidence>
<evidence type="ECO:0000313" key="5">
    <source>
        <dbReference type="Proteomes" id="UP000529783"/>
    </source>
</evidence>
<organism evidence="4 5">
    <name type="scientific">Actinomadura luteofluorescens</name>
    <dbReference type="NCBI Taxonomy" id="46163"/>
    <lineage>
        <taxon>Bacteria</taxon>
        <taxon>Bacillati</taxon>
        <taxon>Actinomycetota</taxon>
        <taxon>Actinomycetes</taxon>
        <taxon>Streptosporangiales</taxon>
        <taxon>Thermomonosporaceae</taxon>
        <taxon>Actinomadura</taxon>
    </lineage>
</organism>
<dbReference type="GO" id="GO:0008168">
    <property type="term" value="F:methyltransferase activity"/>
    <property type="evidence" value="ECO:0007669"/>
    <property type="project" value="UniProtKB-KW"/>
</dbReference>
<keyword evidence="1" id="KW-0489">Methyltransferase</keyword>
<dbReference type="Proteomes" id="UP000529783">
    <property type="component" value="Unassembled WGS sequence"/>
</dbReference>
<comment type="caution">
    <text evidence="4">The sequence shown here is derived from an EMBL/GenBank/DDBJ whole genome shotgun (WGS) entry which is preliminary data.</text>
</comment>